<dbReference type="RefSeq" id="WP_245790157.1">
    <property type="nucleotide sequence ID" value="NZ_FRDF01000010.1"/>
</dbReference>
<dbReference type="Proteomes" id="UP000184391">
    <property type="component" value="Unassembled WGS sequence"/>
</dbReference>
<reference evidence="3" key="1">
    <citation type="submission" date="2016-12" db="EMBL/GenBank/DDBJ databases">
        <authorList>
            <person name="Varghese N."/>
            <person name="Submissions S."/>
        </authorList>
    </citation>
    <scope>NUCLEOTIDE SEQUENCE [LARGE SCALE GENOMIC DNA]</scope>
    <source>
        <strain evidence="3">DSM 11032</strain>
    </source>
</reference>
<dbReference type="PROSITE" id="PS50830">
    <property type="entry name" value="TNASE_3"/>
    <property type="match status" value="1"/>
</dbReference>
<name>A0A1M7SL79_9SPHN</name>
<dbReference type="SUPFAM" id="SSF50199">
    <property type="entry name" value="Staphylococcal nuclease"/>
    <property type="match status" value="1"/>
</dbReference>
<dbReference type="STRING" id="198312.SAMN02745193_01945"/>
<dbReference type="Pfam" id="PF00565">
    <property type="entry name" value="SNase"/>
    <property type="match status" value="1"/>
</dbReference>
<protein>
    <submittedName>
        <fullName evidence="2">Nuclease homologue</fullName>
    </submittedName>
</protein>
<dbReference type="InterPro" id="IPR016071">
    <property type="entry name" value="Staphylococal_nuclease_OB-fold"/>
</dbReference>
<accession>A0A1M7SL79</accession>
<dbReference type="InterPro" id="IPR035437">
    <property type="entry name" value="SNase_OB-fold_sf"/>
</dbReference>
<proteinExistence type="predicted"/>
<keyword evidence="3" id="KW-1185">Reference proteome</keyword>
<sequence length="169" mass="18470">MGKTASDHRGPRAAVRALWHKGPPGLLLVAALCALVPGAGGEPAAAQTTRDRERVLFPICDRGKRVTCVVDGDTIWYRGTKIRIADIDTPEVGRPRCPREAALGRRATARMRELLNAGPFSLEPLANGRTQDRFGRELKVITRDGRSLGSVLVREGLAARWGGPKRRWC</sequence>
<dbReference type="AlphaFoldDB" id="A0A1M7SL79"/>
<evidence type="ECO:0000259" key="1">
    <source>
        <dbReference type="PROSITE" id="PS50830"/>
    </source>
</evidence>
<gene>
    <name evidence="2" type="ORF">SAMN02745193_01945</name>
</gene>
<dbReference type="EMBL" id="FRDF01000010">
    <property type="protein sequence ID" value="SHN59186.1"/>
    <property type="molecule type" value="Genomic_DNA"/>
</dbReference>
<dbReference type="Gene3D" id="2.40.50.90">
    <property type="match status" value="1"/>
</dbReference>
<evidence type="ECO:0000313" key="3">
    <source>
        <dbReference type="Proteomes" id="UP000184391"/>
    </source>
</evidence>
<evidence type="ECO:0000313" key="2">
    <source>
        <dbReference type="EMBL" id="SHN59186.1"/>
    </source>
</evidence>
<organism evidence="2 3">
    <name type="scientific">Erythrobacter sanguineus</name>
    <dbReference type="NCBI Taxonomy" id="198312"/>
    <lineage>
        <taxon>Bacteria</taxon>
        <taxon>Pseudomonadati</taxon>
        <taxon>Pseudomonadota</taxon>
        <taxon>Alphaproteobacteria</taxon>
        <taxon>Sphingomonadales</taxon>
        <taxon>Erythrobacteraceae</taxon>
        <taxon>Erythrobacter/Porphyrobacter group</taxon>
        <taxon>Erythrobacter</taxon>
    </lineage>
</organism>
<feature type="domain" description="TNase-like" evidence="1">
    <location>
        <begin position="60"/>
        <end position="158"/>
    </location>
</feature>